<dbReference type="InterPro" id="IPR029063">
    <property type="entry name" value="SAM-dependent_MTases_sf"/>
</dbReference>
<evidence type="ECO:0000313" key="3">
    <source>
        <dbReference type="Proteomes" id="UP000641803"/>
    </source>
</evidence>
<feature type="domain" description="Methyltransferase type 11" evidence="1">
    <location>
        <begin position="54"/>
        <end position="146"/>
    </location>
</feature>
<protein>
    <submittedName>
        <fullName evidence="2">Methyltransferase domain-containing protein</fullName>
    </submittedName>
</protein>
<gene>
    <name evidence="2" type="ORF">H9652_03560</name>
</gene>
<evidence type="ECO:0000259" key="1">
    <source>
        <dbReference type="Pfam" id="PF08241"/>
    </source>
</evidence>
<organism evidence="2 3">
    <name type="scientific">Oerskovia rustica</name>
    <dbReference type="NCBI Taxonomy" id="2762237"/>
    <lineage>
        <taxon>Bacteria</taxon>
        <taxon>Bacillati</taxon>
        <taxon>Actinomycetota</taxon>
        <taxon>Actinomycetes</taxon>
        <taxon>Micrococcales</taxon>
        <taxon>Cellulomonadaceae</taxon>
        <taxon>Oerskovia</taxon>
    </lineage>
</organism>
<dbReference type="RefSeq" id="WP_191794804.1">
    <property type="nucleotide sequence ID" value="NZ_JACSQQ010000004.1"/>
</dbReference>
<name>A0ABR8RNW8_9CELL</name>
<comment type="caution">
    <text evidence="2">The sequence shown here is derived from an EMBL/GenBank/DDBJ whole genome shotgun (WGS) entry which is preliminary data.</text>
</comment>
<dbReference type="PANTHER" id="PTHR43591">
    <property type="entry name" value="METHYLTRANSFERASE"/>
    <property type="match status" value="1"/>
</dbReference>
<dbReference type="GO" id="GO:0008168">
    <property type="term" value="F:methyltransferase activity"/>
    <property type="evidence" value="ECO:0007669"/>
    <property type="project" value="UniProtKB-KW"/>
</dbReference>
<dbReference type="Proteomes" id="UP000641803">
    <property type="component" value="Unassembled WGS sequence"/>
</dbReference>
<reference evidence="2 3" key="1">
    <citation type="submission" date="2020-08" db="EMBL/GenBank/DDBJ databases">
        <title>A Genomic Blueprint of the Chicken Gut Microbiome.</title>
        <authorList>
            <person name="Gilroy R."/>
            <person name="Ravi A."/>
            <person name="Getino M."/>
            <person name="Pursley I."/>
            <person name="Horton D.L."/>
            <person name="Alikhan N.-F."/>
            <person name="Baker D."/>
            <person name="Gharbi K."/>
            <person name="Hall N."/>
            <person name="Watson M."/>
            <person name="Adriaenssens E.M."/>
            <person name="Foster-Nyarko E."/>
            <person name="Jarju S."/>
            <person name="Secka A."/>
            <person name="Antonio M."/>
            <person name="Oren A."/>
            <person name="Chaudhuri R."/>
            <person name="La Ragione R.M."/>
            <person name="Hildebrand F."/>
            <person name="Pallen M.J."/>
        </authorList>
    </citation>
    <scope>NUCLEOTIDE SEQUENCE [LARGE SCALE GENOMIC DNA]</scope>
    <source>
        <strain evidence="2 3">Sa4CUA1</strain>
    </source>
</reference>
<sequence length="266" mass="28192">MSTGPALDPEILDFYTDRYREERRLHATAHGRLELLRTRELLSRFLPAAPARAVDVGGATGVHAAWLADAGYDVDLVDPVPSHVARAAEISGVRAQVGDARELPFKDSSVDAVLVLGPLYHLTERSDRLLALREAARVARSGGTVVAAAISRYAGLLELAAVGEVSDETEPSLRRAVATGLHDPRSGFTTAYFHRPDELAGELEEAGLGAVAVYGVEGPSAPALDNLPLDEAEPLLGSAIRAARLLEQDPALIAASPHFLAFGRVG</sequence>
<dbReference type="Pfam" id="PF08241">
    <property type="entry name" value="Methyltransf_11"/>
    <property type="match status" value="1"/>
</dbReference>
<dbReference type="InterPro" id="IPR013216">
    <property type="entry name" value="Methyltransf_11"/>
</dbReference>
<dbReference type="Gene3D" id="3.40.50.150">
    <property type="entry name" value="Vaccinia Virus protein VP39"/>
    <property type="match status" value="1"/>
</dbReference>
<keyword evidence="3" id="KW-1185">Reference proteome</keyword>
<keyword evidence="2" id="KW-0489">Methyltransferase</keyword>
<dbReference type="GO" id="GO:0032259">
    <property type="term" value="P:methylation"/>
    <property type="evidence" value="ECO:0007669"/>
    <property type="project" value="UniProtKB-KW"/>
</dbReference>
<keyword evidence="2" id="KW-0808">Transferase</keyword>
<dbReference type="EMBL" id="JACSQQ010000004">
    <property type="protein sequence ID" value="MBD7949485.1"/>
    <property type="molecule type" value="Genomic_DNA"/>
</dbReference>
<accession>A0ABR8RNW8</accession>
<proteinExistence type="predicted"/>
<evidence type="ECO:0000313" key="2">
    <source>
        <dbReference type="EMBL" id="MBD7949485.1"/>
    </source>
</evidence>
<dbReference type="CDD" id="cd02440">
    <property type="entry name" value="AdoMet_MTases"/>
    <property type="match status" value="1"/>
</dbReference>
<dbReference type="PANTHER" id="PTHR43591:SF24">
    <property type="entry name" value="2-METHOXY-6-POLYPRENYL-1,4-BENZOQUINOL METHYLASE, MITOCHONDRIAL"/>
    <property type="match status" value="1"/>
</dbReference>
<dbReference type="SUPFAM" id="SSF53335">
    <property type="entry name" value="S-adenosyl-L-methionine-dependent methyltransferases"/>
    <property type="match status" value="1"/>
</dbReference>